<keyword evidence="3" id="KW-0645">Protease</keyword>
<comment type="similarity">
    <text evidence="1">Belongs to the peptidase M17 family.</text>
</comment>
<dbReference type="PANTHER" id="PTHR11963">
    <property type="entry name" value="LEUCINE AMINOPEPTIDASE-RELATED"/>
    <property type="match status" value="1"/>
</dbReference>
<dbReference type="Gene3D" id="3.40.630.10">
    <property type="entry name" value="Zn peptidases"/>
    <property type="match status" value="1"/>
</dbReference>
<dbReference type="Pfam" id="PF00883">
    <property type="entry name" value="Peptidase_M17"/>
    <property type="match status" value="1"/>
</dbReference>
<proteinExistence type="inferred from homology"/>
<evidence type="ECO:0000313" key="11">
    <source>
        <dbReference type="Proteomes" id="UP000077623"/>
    </source>
</evidence>
<organism evidence="10 11">
    <name type="scientific">Candidatus Mycoplasma haematobovis</name>
    <dbReference type="NCBI Taxonomy" id="432608"/>
    <lineage>
        <taxon>Bacteria</taxon>
        <taxon>Bacillati</taxon>
        <taxon>Mycoplasmatota</taxon>
        <taxon>Mollicutes</taxon>
        <taxon>Mycoplasmataceae</taxon>
        <taxon>Mycoplasma</taxon>
    </lineage>
</organism>
<keyword evidence="11" id="KW-1185">Reference proteome</keyword>
<evidence type="ECO:0000256" key="5">
    <source>
        <dbReference type="ARBA" id="ARBA00033172"/>
    </source>
</evidence>
<comment type="function">
    <text evidence="6">Presumably involved in the processing and regular turnover of intracellular proteins. Catalyzes the removal of unsubstituted N-terminal amino acids from various peptides.</text>
</comment>
<gene>
    <name evidence="10" type="ORF">A6V39_04580</name>
</gene>
<evidence type="ECO:0000256" key="4">
    <source>
        <dbReference type="ARBA" id="ARBA00022801"/>
    </source>
</evidence>
<dbReference type="InterPro" id="IPR011356">
    <property type="entry name" value="Leucine_aapep/pepB"/>
</dbReference>
<dbReference type="GO" id="GO:0005737">
    <property type="term" value="C:cytoplasm"/>
    <property type="evidence" value="ECO:0007669"/>
    <property type="project" value="InterPro"/>
</dbReference>
<dbReference type="PROSITE" id="PS00631">
    <property type="entry name" value="CYTOSOL_AP"/>
    <property type="match status" value="1"/>
</dbReference>
<comment type="caution">
    <text evidence="10">The sequence shown here is derived from an EMBL/GenBank/DDBJ whole genome shotgun (WGS) entry which is preliminary data.</text>
</comment>
<evidence type="ECO:0000256" key="8">
    <source>
        <dbReference type="ARBA" id="ARBA00050061"/>
    </source>
</evidence>
<protein>
    <recommendedName>
        <fullName evidence="7">Probable cytosol aminopeptidase</fullName>
    </recommendedName>
    <alternativeName>
        <fullName evidence="8">Leucine aminopeptidase</fullName>
    </alternativeName>
    <alternativeName>
        <fullName evidence="5">Leucyl aminopeptidase</fullName>
    </alternativeName>
</protein>
<dbReference type="Proteomes" id="UP000077623">
    <property type="component" value="Unassembled WGS sequence"/>
</dbReference>
<reference evidence="11" key="1">
    <citation type="submission" date="2016-04" db="EMBL/GenBank/DDBJ databases">
        <authorList>
            <person name="Quiroz-Castaneda R.E."/>
            <person name="Martinez-Ocampo F."/>
        </authorList>
    </citation>
    <scope>NUCLEOTIDE SEQUENCE [LARGE SCALE GENOMIC DNA]</scope>
    <source>
        <strain evidence="11">INIFAP01</strain>
    </source>
</reference>
<dbReference type="EMBL" id="LWUJ01000012">
    <property type="protein sequence ID" value="OAL10160.1"/>
    <property type="molecule type" value="Genomic_DNA"/>
</dbReference>
<dbReference type="SUPFAM" id="SSF53187">
    <property type="entry name" value="Zn-dependent exopeptidases"/>
    <property type="match status" value="1"/>
</dbReference>
<dbReference type="AlphaFoldDB" id="A0A1A9QEQ1"/>
<evidence type="ECO:0000256" key="7">
    <source>
        <dbReference type="ARBA" id="ARBA00050021"/>
    </source>
</evidence>
<feature type="domain" description="Cytosol aminopeptidase" evidence="9">
    <location>
        <begin position="279"/>
        <end position="286"/>
    </location>
</feature>
<dbReference type="CDD" id="cd00433">
    <property type="entry name" value="Peptidase_M17"/>
    <property type="match status" value="1"/>
</dbReference>
<dbReference type="GO" id="GO:0006508">
    <property type="term" value="P:proteolysis"/>
    <property type="evidence" value="ECO:0007669"/>
    <property type="project" value="UniProtKB-KW"/>
</dbReference>
<dbReference type="GO" id="GO:0030145">
    <property type="term" value="F:manganese ion binding"/>
    <property type="evidence" value="ECO:0007669"/>
    <property type="project" value="InterPro"/>
</dbReference>
<evidence type="ECO:0000256" key="2">
    <source>
        <dbReference type="ARBA" id="ARBA00022438"/>
    </source>
</evidence>
<evidence type="ECO:0000256" key="6">
    <source>
        <dbReference type="ARBA" id="ARBA00049972"/>
    </source>
</evidence>
<dbReference type="PANTHER" id="PTHR11963:SF23">
    <property type="entry name" value="CYTOSOL AMINOPEPTIDASE"/>
    <property type="match status" value="1"/>
</dbReference>
<name>A0A1A9QEQ1_9MOLU</name>
<dbReference type="InterPro" id="IPR000819">
    <property type="entry name" value="Peptidase_M17_C"/>
</dbReference>
<evidence type="ECO:0000259" key="9">
    <source>
        <dbReference type="PROSITE" id="PS00631"/>
    </source>
</evidence>
<dbReference type="GO" id="GO:0070006">
    <property type="term" value="F:metalloaminopeptidase activity"/>
    <property type="evidence" value="ECO:0007669"/>
    <property type="project" value="InterPro"/>
</dbReference>
<dbReference type="STRING" id="432608.A6V39_04580"/>
<accession>A0A1A9QEQ1</accession>
<keyword evidence="2 10" id="KW-0031">Aminopeptidase</keyword>
<dbReference type="RefSeq" id="WP_187150545.1">
    <property type="nucleotide sequence ID" value="NZ_LWUJ01000012.1"/>
</dbReference>
<evidence type="ECO:0000256" key="3">
    <source>
        <dbReference type="ARBA" id="ARBA00022670"/>
    </source>
</evidence>
<keyword evidence="4" id="KW-0378">Hydrolase</keyword>
<evidence type="ECO:0000313" key="10">
    <source>
        <dbReference type="EMBL" id="OAL10160.1"/>
    </source>
</evidence>
<evidence type="ECO:0000256" key="1">
    <source>
        <dbReference type="ARBA" id="ARBA00009528"/>
    </source>
</evidence>
<dbReference type="PRINTS" id="PR00481">
    <property type="entry name" value="LAMNOPPTDASE"/>
</dbReference>
<sequence length="428" mass="47680">MAYRLIAKAGSSNKLTPNHEKQEIICELSVTTITPPELYTLLFSPLEKYEELTIDYLTFANLFFEKIYPDSLALVLYTIYSHYTTIPFSLKTKEEKKKWTFEGSIPEHIETLVYAQTFAKKLQEYPSNLLVPETFVDHAKELLKDLENIKLTHLNYEQLQSKGLRLIEAVGKASINKPCLLIIEYTPKPNEKAKALVGKGISFDTGGLNVKTGSYMSNMKFDMSGAASSLATIYALAKNKSTDNLIVLLPLAENAIAENAYKPDDVIVSYSGKSVEIDNTDAEGRLVLADAISYVAMEYAPTELITIATLTGAIGYALGYKYGGAWATTDKAWQELYEASLFGGEWIWRMPFDDYYLQALKKTRVADIKNSARTGAGGASRAACFLKEFTASIPYIHLDIANIAHGEGDASGYAPMIRTLYYYLFKSK</sequence>